<evidence type="ECO:0000259" key="7">
    <source>
        <dbReference type="PROSITE" id="PS51698"/>
    </source>
</evidence>
<evidence type="ECO:0000256" key="5">
    <source>
        <dbReference type="ARBA" id="ARBA00022786"/>
    </source>
</evidence>
<dbReference type="Pfam" id="PF05804">
    <property type="entry name" value="KAP"/>
    <property type="match status" value="1"/>
</dbReference>
<feature type="region of interest" description="Disordered" evidence="6">
    <location>
        <begin position="237"/>
        <end position="267"/>
    </location>
</feature>
<dbReference type="GO" id="GO:0016567">
    <property type="term" value="P:protein ubiquitination"/>
    <property type="evidence" value="ECO:0007669"/>
    <property type="project" value="InterPro"/>
</dbReference>
<name>A0AAX6HWP6_IRIPA</name>
<dbReference type="InterPro" id="IPR013083">
    <property type="entry name" value="Znf_RING/FYVE/PHD"/>
</dbReference>
<keyword evidence="9" id="KW-1185">Reference proteome</keyword>
<dbReference type="Gene3D" id="3.30.40.10">
    <property type="entry name" value="Zinc/RING finger domain, C3HC4 (zinc finger)"/>
    <property type="match status" value="1"/>
</dbReference>
<organism evidence="8 9">
    <name type="scientific">Iris pallida</name>
    <name type="common">Sweet iris</name>
    <dbReference type="NCBI Taxonomy" id="29817"/>
    <lineage>
        <taxon>Eukaryota</taxon>
        <taxon>Viridiplantae</taxon>
        <taxon>Streptophyta</taxon>
        <taxon>Embryophyta</taxon>
        <taxon>Tracheophyta</taxon>
        <taxon>Spermatophyta</taxon>
        <taxon>Magnoliopsida</taxon>
        <taxon>Liliopsida</taxon>
        <taxon>Asparagales</taxon>
        <taxon>Iridaceae</taxon>
        <taxon>Iridoideae</taxon>
        <taxon>Irideae</taxon>
        <taxon>Iris</taxon>
    </lineage>
</organism>
<reference evidence="8" key="2">
    <citation type="submission" date="2023-04" db="EMBL/GenBank/DDBJ databases">
        <authorList>
            <person name="Bruccoleri R.E."/>
            <person name="Oakeley E.J."/>
            <person name="Faust A.-M."/>
            <person name="Dessus-Babus S."/>
            <person name="Altorfer M."/>
            <person name="Burckhardt D."/>
            <person name="Oertli M."/>
            <person name="Naumann U."/>
            <person name="Petersen F."/>
            <person name="Wong J."/>
        </authorList>
    </citation>
    <scope>NUCLEOTIDE SEQUENCE</scope>
    <source>
        <strain evidence="8">GSM-AAB239-AS_SAM_17_03QT</strain>
        <tissue evidence="8">Leaf</tissue>
    </source>
</reference>
<dbReference type="InterPro" id="IPR016024">
    <property type="entry name" value="ARM-type_fold"/>
</dbReference>
<dbReference type="InterPro" id="IPR045210">
    <property type="entry name" value="RING-Ubox_PUB"/>
</dbReference>
<dbReference type="PROSITE" id="PS51698">
    <property type="entry name" value="U_BOX"/>
    <property type="match status" value="1"/>
</dbReference>
<proteinExistence type="predicted"/>
<evidence type="ECO:0000256" key="4">
    <source>
        <dbReference type="ARBA" id="ARBA00022679"/>
    </source>
</evidence>
<sequence length="770" mass="85725">MGSDVAEVVQVPQNSVCVKVHSSICVELAKVLDKVKCIIPAIESARPGCRSGIQELCSLNNTLEKLRLLIQYCTECSKLYLALTGESIVLRCERIRASLNQSLWDLHSMVPQVVAIQISGVLDYLRDVRFVLESNEEEAGKAMLELLGQTDSSEELELKAFEVAVVNLNILSPKSILVERRSIKKLLDKIHGTDSKKEKILNYFLYLMSKYGKKVKADVVGVKVDFRSVDKCLISSDAPKTVDPEDNDKPSSRGEAQTDSSTSDVTPEEFCCPISSRLMYDPVVIASGQTFERLSIEKWFNEGHDICPKTQKKLENLFMIPNLCMKDLILNWCRKHGINLEDPSAPSQSWEPSHYSSISSLKNVPAILLDGRSGDYMAQSDHSNVSFVSSNSSYCSDSSHVKGIDSLKGRSDVPLFPWSDEYLNCHSFSDFSHDMYLKFFNGLCELQLVLQYKAVEDLKLILEGDEGICYAMLSNGFADALMIFLRNAYSISDVHAQRTGALIFLAFLDNLRVDIPLLTEDAYQLLIALLESEVALEALMILQKLSRHPNFKDIIAVSSLPQSITKFLDFEDKKVLELVIKFLCDLSLHVEVRSHIISSGCIPKLATRLGDKRLAESCLKVLHNLSDIKEAAALIADTDGCISLIAELLECGSREEQGYGVAIFHSLCSCSLDYCLLVLKEGVIPSLVDISVNGNAKGKENSMKLLHLLREMRLGGSFDVSEPPCDLVPEIVVEDPVDHSTKKQPPRPKSSGFFGRKMRVFSKWRNVALS</sequence>
<dbReference type="SUPFAM" id="SSF57850">
    <property type="entry name" value="RING/U-box"/>
    <property type="match status" value="1"/>
</dbReference>
<evidence type="ECO:0000256" key="3">
    <source>
        <dbReference type="ARBA" id="ARBA00012483"/>
    </source>
</evidence>
<comment type="catalytic activity">
    <reaction evidence="1">
        <text>S-ubiquitinyl-[E2 ubiquitin-conjugating enzyme]-L-cysteine + [acceptor protein]-L-lysine = [E2 ubiquitin-conjugating enzyme]-L-cysteine + N(6)-ubiquitinyl-[acceptor protein]-L-lysine.</text>
        <dbReference type="EC" id="2.3.2.27"/>
    </reaction>
</comment>
<evidence type="ECO:0000256" key="1">
    <source>
        <dbReference type="ARBA" id="ARBA00000900"/>
    </source>
</evidence>
<reference evidence="8" key="1">
    <citation type="journal article" date="2023" name="GigaByte">
        <title>Genome assembly of the bearded iris, Iris pallida Lam.</title>
        <authorList>
            <person name="Bruccoleri R.E."/>
            <person name="Oakeley E.J."/>
            <person name="Faust A.M.E."/>
            <person name="Altorfer M."/>
            <person name="Dessus-Babus S."/>
            <person name="Burckhardt D."/>
            <person name="Oertli M."/>
            <person name="Naumann U."/>
            <person name="Petersen F."/>
            <person name="Wong J."/>
        </authorList>
    </citation>
    <scope>NUCLEOTIDE SEQUENCE</scope>
    <source>
        <strain evidence="8">GSM-AAB239-AS_SAM_17_03QT</strain>
    </source>
</reference>
<evidence type="ECO:0000313" key="9">
    <source>
        <dbReference type="Proteomes" id="UP001140949"/>
    </source>
</evidence>
<keyword evidence="5" id="KW-0833">Ubl conjugation pathway</keyword>
<protein>
    <recommendedName>
        <fullName evidence="3">RING-type E3 ubiquitin transferase</fullName>
        <ecNumber evidence="3">2.3.2.27</ecNumber>
    </recommendedName>
</protein>
<dbReference type="SUPFAM" id="SSF48371">
    <property type="entry name" value="ARM repeat"/>
    <property type="match status" value="1"/>
</dbReference>
<gene>
    <name evidence="8" type="ORF">M6B38_287155</name>
</gene>
<dbReference type="InterPro" id="IPR011989">
    <property type="entry name" value="ARM-like"/>
</dbReference>
<feature type="compositionally biased region" description="Polar residues" evidence="6">
    <location>
        <begin position="254"/>
        <end position="265"/>
    </location>
</feature>
<evidence type="ECO:0000256" key="2">
    <source>
        <dbReference type="ARBA" id="ARBA00004906"/>
    </source>
</evidence>
<dbReference type="PANTHER" id="PTHR23315:SF240">
    <property type="entry name" value="U-BOX DOMAIN-CONTAINING PROTEIN 5"/>
    <property type="match status" value="1"/>
</dbReference>
<comment type="pathway">
    <text evidence="2">Protein modification; protein ubiquitination.</text>
</comment>
<feature type="domain" description="U-box" evidence="7">
    <location>
        <begin position="265"/>
        <end position="339"/>
    </location>
</feature>
<dbReference type="Gene3D" id="1.25.10.10">
    <property type="entry name" value="Leucine-rich Repeat Variant"/>
    <property type="match status" value="1"/>
</dbReference>
<dbReference type="InterPro" id="IPR003613">
    <property type="entry name" value="Ubox_domain"/>
</dbReference>
<dbReference type="EMBL" id="JANAVB010006199">
    <property type="protein sequence ID" value="KAJ6845480.1"/>
    <property type="molecule type" value="Genomic_DNA"/>
</dbReference>
<dbReference type="PANTHER" id="PTHR23315">
    <property type="entry name" value="U BOX DOMAIN-CONTAINING"/>
    <property type="match status" value="1"/>
</dbReference>
<dbReference type="GO" id="GO:0061630">
    <property type="term" value="F:ubiquitin protein ligase activity"/>
    <property type="evidence" value="ECO:0007669"/>
    <property type="project" value="UniProtKB-EC"/>
</dbReference>
<dbReference type="FunFam" id="3.30.40.10:FF:000382">
    <property type="entry name" value="RING-type E3 ubiquitin transferase"/>
    <property type="match status" value="1"/>
</dbReference>
<dbReference type="SMART" id="SM00504">
    <property type="entry name" value="Ubox"/>
    <property type="match status" value="1"/>
</dbReference>
<dbReference type="Pfam" id="PF04564">
    <property type="entry name" value="U-box"/>
    <property type="match status" value="1"/>
</dbReference>
<comment type="caution">
    <text evidence="8">The sequence shown here is derived from an EMBL/GenBank/DDBJ whole genome shotgun (WGS) entry which is preliminary data.</text>
</comment>
<accession>A0AAX6HWP6</accession>
<feature type="compositionally biased region" description="Basic and acidic residues" evidence="6">
    <location>
        <begin position="240"/>
        <end position="252"/>
    </location>
</feature>
<dbReference type="CDD" id="cd16664">
    <property type="entry name" value="RING-Ubox_PUB"/>
    <property type="match status" value="1"/>
</dbReference>
<dbReference type="Proteomes" id="UP001140949">
    <property type="component" value="Unassembled WGS sequence"/>
</dbReference>
<dbReference type="AlphaFoldDB" id="A0AAX6HWP6"/>
<dbReference type="EC" id="2.3.2.27" evidence="3"/>
<evidence type="ECO:0000313" key="8">
    <source>
        <dbReference type="EMBL" id="KAJ6845480.1"/>
    </source>
</evidence>
<evidence type="ECO:0000256" key="6">
    <source>
        <dbReference type="SAM" id="MobiDB-lite"/>
    </source>
</evidence>
<keyword evidence="4" id="KW-0808">Transferase</keyword>